<protein>
    <submittedName>
        <fullName evidence="3">Sugar phosphate isomerase/epimerase</fullName>
    </submittedName>
</protein>
<dbReference type="SUPFAM" id="SSF51658">
    <property type="entry name" value="Xylose isomerase-like"/>
    <property type="match status" value="1"/>
</dbReference>
<evidence type="ECO:0000313" key="3">
    <source>
        <dbReference type="EMBL" id="MBB5742284.1"/>
    </source>
</evidence>
<dbReference type="PANTHER" id="PTHR12110">
    <property type="entry name" value="HYDROXYPYRUVATE ISOMERASE"/>
    <property type="match status" value="1"/>
</dbReference>
<gene>
    <name evidence="3" type="ORF">HD600_000781</name>
</gene>
<evidence type="ECO:0000313" key="4">
    <source>
        <dbReference type="Proteomes" id="UP000517712"/>
    </source>
</evidence>
<dbReference type="InterPro" id="IPR050312">
    <property type="entry name" value="IolE/XylAMocC-like"/>
</dbReference>
<evidence type="ECO:0000256" key="1">
    <source>
        <dbReference type="ARBA" id="ARBA00023277"/>
    </source>
</evidence>
<dbReference type="PANTHER" id="PTHR12110:SF41">
    <property type="entry name" value="INOSOSE DEHYDRATASE"/>
    <property type="match status" value="1"/>
</dbReference>
<dbReference type="InterPro" id="IPR013022">
    <property type="entry name" value="Xyl_isomerase-like_TIM-brl"/>
</dbReference>
<keyword evidence="3" id="KW-0413">Isomerase</keyword>
<dbReference type="Gene3D" id="3.20.20.150">
    <property type="entry name" value="Divalent-metal-dependent TIM barrel enzymes"/>
    <property type="match status" value="1"/>
</dbReference>
<name>A0A7W9CAY7_9MICO</name>
<sequence length="248" mass="27105">MAADELSVQLYTVRDHVDQDLAGTLARLVDIGFRRVEPWALVRRADQYAELLPAAGLVAPSAHEHLIGADADVDAVFDAADRVGVTTVIDPHVPVERWGTREDIRLIARELADVSARAADRGLTVGYHNHAFELETRIDGVSALEVFAEEAPEDIILEVDTYWAEVGGEPAAELLTRLGDRVRFIHVKDGPRTKVDRDQVAVGAGVLPIADILAASPRSMRVIELDDHAGDVFEALRASFDHLKELEG</sequence>
<comment type="caution">
    <text evidence="3">The sequence shown here is derived from an EMBL/GenBank/DDBJ whole genome shotgun (WGS) entry which is preliminary data.</text>
</comment>
<proteinExistence type="predicted"/>
<reference evidence="3 4" key="1">
    <citation type="submission" date="2020-08" db="EMBL/GenBank/DDBJ databases">
        <title>Sequencing the genomes of 1000 actinobacteria strains.</title>
        <authorList>
            <person name="Klenk H.-P."/>
        </authorList>
    </citation>
    <scope>NUCLEOTIDE SEQUENCE [LARGE SCALE GENOMIC DNA]</scope>
    <source>
        <strain evidence="3 4">DSM 24823</strain>
    </source>
</reference>
<feature type="domain" description="Xylose isomerase-like TIM barrel" evidence="2">
    <location>
        <begin position="72"/>
        <end position="214"/>
    </location>
</feature>
<evidence type="ECO:0000259" key="2">
    <source>
        <dbReference type="Pfam" id="PF01261"/>
    </source>
</evidence>
<dbReference type="Proteomes" id="UP000517712">
    <property type="component" value="Unassembled WGS sequence"/>
</dbReference>
<accession>A0A7W9CAY7</accession>
<keyword evidence="4" id="KW-1185">Reference proteome</keyword>
<dbReference type="Pfam" id="PF01261">
    <property type="entry name" value="AP_endonuc_2"/>
    <property type="match status" value="1"/>
</dbReference>
<organism evidence="3 4">
    <name type="scientific">Microbacterium ginsengiterrae</name>
    <dbReference type="NCBI Taxonomy" id="546115"/>
    <lineage>
        <taxon>Bacteria</taxon>
        <taxon>Bacillati</taxon>
        <taxon>Actinomycetota</taxon>
        <taxon>Actinomycetes</taxon>
        <taxon>Micrococcales</taxon>
        <taxon>Microbacteriaceae</taxon>
        <taxon>Microbacterium</taxon>
    </lineage>
</organism>
<keyword evidence="1" id="KW-0119">Carbohydrate metabolism</keyword>
<dbReference type="InterPro" id="IPR036237">
    <property type="entry name" value="Xyl_isomerase-like_sf"/>
</dbReference>
<dbReference type="EMBL" id="JACHMU010000001">
    <property type="protein sequence ID" value="MBB5742284.1"/>
    <property type="molecule type" value="Genomic_DNA"/>
</dbReference>
<dbReference type="GO" id="GO:0016853">
    <property type="term" value="F:isomerase activity"/>
    <property type="evidence" value="ECO:0007669"/>
    <property type="project" value="UniProtKB-KW"/>
</dbReference>
<dbReference type="AlphaFoldDB" id="A0A7W9CAY7"/>
<dbReference type="RefSeq" id="WP_184281656.1">
    <property type="nucleotide sequence ID" value="NZ_BAAAPG010000001.1"/>
</dbReference>